<comment type="caution">
    <text evidence="1">The sequence shown here is derived from an EMBL/GenBank/DDBJ whole genome shotgun (WGS) entry which is preliminary data.</text>
</comment>
<gene>
    <name evidence="1" type="ORF">IWW38_000604</name>
</gene>
<keyword evidence="2" id="KW-1185">Reference proteome</keyword>
<evidence type="ECO:0000313" key="1">
    <source>
        <dbReference type="EMBL" id="KAJ2900260.1"/>
    </source>
</evidence>
<protein>
    <submittedName>
        <fullName evidence="1">Uncharacterized protein</fullName>
    </submittedName>
</protein>
<sequence>MPWLLLLLTLLLAGPVRGDDGSSSGSDSKVSVNQIDLLGGTTGLVALTAALIQILPSPIQLCERRLQHFLDWLRGSIENDFCATLYTCTNKCHTQTYEPNSESMRRRILTSIGEVDSVGCTGSEQLTVEELVQIIQTDNNAQTLLELAKLARYPEMAKLRSAIRTVYYSPTNGRSVIVVQWTGLLIYGLVYWLVSTGIPPAWRGFWRVVFNIMRRMRGRLPICHRDARTGAGLNYQMADLARHRIVFQHVPWVRYALYYMLMAITKRQLCVRGWSIDESKSDISEDMRQASNEDAAIFNHLMLGERRLVTRMATDECSAARLLYSNALHSLRVLLLCEAVAYAPPYLQTSSFRTVQRKLFATVVVATHSSLDAVYRAMFNRVDGKHQLDASRRRGAYVHAAYDILLKRLQSKLGRMVVDGCEIYVLLNLTLLHLDLPAANSTSAKTASANSASANSISAFVVAAAMEFEIEGVQIPADLLQKLIVGRDTTAASMLEILKLFRSTDIYWSSTIWLLFMLRTAYEKFTPADLTASDRGNGNNTFLDMRTEIILLCSSPFQPYVSPISTPEYPIGKRNDLLVPMDSWNVLENSGYSNSMPAWCTCSGHCRGICTLIVNELTMNISVTRQFTTPYVFSMGFPRGPGISAGVFTVVRLVCATHWDAGGVLIPLEEFARMTQVVSAKYDLAEILYSKAQVVVVIDSGGTILVRQLDINNCGGGRWPFNLKSPQLANKLHSIERITVPSVVPLELDPVDPLTEQVGKEITLSDSRLRYMMRQAEKNRHSLLRPLRGHELRSNAPAGGF</sequence>
<accession>A0ACC1M888</accession>
<name>A0ACC1M888_9FUNG</name>
<dbReference type="EMBL" id="JANBVB010000008">
    <property type="protein sequence ID" value="KAJ2900260.1"/>
    <property type="molecule type" value="Genomic_DNA"/>
</dbReference>
<organism evidence="1 2">
    <name type="scientific">Coemansia aciculifera</name>
    <dbReference type="NCBI Taxonomy" id="417176"/>
    <lineage>
        <taxon>Eukaryota</taxon>
        <taxon>Fungi</taxon>
        <taxon>Fungi incertae sedis</taxon>
        <taxon>Zoopagomycota</taxon>
        <taxon>Kickxellomycotina</taxon>
        <taxon>Kickxellomycetes</taxon>
        <taxon>Kickxellales</taxon>
        <taxon>Kickxellaceae</taxon>
        <taxon>Coemansia</taxon>
    </lineage>
</organism>
<reference evidence="1" key="1">
    <citation type="submission" date="2022-07" db="EMBL/GenBank/DDBJ databases">
        <title>Phylogenomic reconstructions and comparative analyses of Kickxellomycotina fungi.</title>
        <authorList>
            <person name="Reynolds N.K."/>
            <person name="Stajich J.E."/>
            <person name="Barry K."/>
            <person name="Grigoriev I.V."/>
            <person name="Crous P."/>
            <person name="Smith M.E."/>
        </authorList>
    </citation>
    <scope>NUCLEOTIDE SEQUENCE</scope>
    <source>
        <strain evidence="1">CBS 190363</strain>
    </source>
</reference>
<proteinExistence type="predicted"/>
<dbReference type="Proteomes" id="UP001139981">
    <property type="component" value="Unassembled WGS sequence"/>
</dbReference>
<evidence type="ECO:0000313" key="2">
    <source>
        <dbReference type="Proteomes" id="UP001139981"/>
    </source>
</evidence>